<dbReference type="Gene3D" id="1.20.58.300">
    <property type="entry name" value="FlgN-like"/>
    <property type="match status" value="1"/>
</dbReference>
<keyword evidence="3" id="KW-1185">Reference proteome</keyword>
<dbReference type="AlphaFoldDB" id="A0A1G7S2W8"/>
<dbReference type="Proteomes" id="UP000198656">
    <property type="component" value="Unassembled WGS sequence"/>
</dbReference>
<dbReference type="STRING" id="1121419.SAMN05443529_101270"/>
<dbReference type="SUPFAM" id="SSF140566">
    <property type="entry name" value="FlgN-like"/>
    <property type="match status" value="1"/>
</dbReference>
<protein>
    <submittedName>
        <fullName evidence="2">FlgN protein</fullName>
    </submittedName>
</protein>
<dbReference type="RefSeq" id="WP_092328905.1">
    <property type="nucleotide sequence ID" value="NZ_FNCP01000001.1"/>
</dbReference>
<sequence length="160" mass="18827">MSEALQNLNKNLERQVELYKELMTLEGLKRKALVENNLLEIESVTAQEEAFISKVNLLEKERLLWAEQIGQELDKKPEDLTLAELADYYPPLDRIRHDLDHVVAQLQEIHEINSLLLRQAMKIVDYTVELMTHQESNTYTYPGQKANDVTKKRHLMDWRI</sequence>
<evidence type="ECO:0000313" key="2">
    <source>
        <dbReference type="EMBL" id="SDG17311.1"/>
    </source>
</evidence>
<dbReference type="Pfam" id="PF05130">
    <property type="entry name" value="FlgN"/>
    <property type="match status" value="1"/>
</dbReference>
<accession>A0A1G7S2W8</accession>
<dbReference type="EMBL" id="FNCP01000001">
    <property type="protein sequence ID" value="SDG17311.1"/>
    <property type="molecule type" value="Genomic_DNA"/>
</dbReference>
<dbReference type="InterPro" id="IPR036679">
    <property type="entry name" value="FlgN-like_sf"/>
</dbReference>
<evidence type="ECO:0000313" key="3">
    <source>
        <dbReference type="Proteomes" id="UP000198656"/>
    </source>
</evidence>
<reference evidence="3" key="1">
    <citation type="submission" date="2016-10" db="EMBL/GenBank/DDBJ databases">
        <authorList>
            <person name="Varghese N."/>
            <person name="Submissions S."/>
        </authorList>
    </citation>
    <scope>NUCLEOTIDE SEQUENCE [LARGE SCALE GENOMIC DNA]</scope>
    <source>
        <strain evidence="3">DSM 8344</strain>
    </source>
</reference>
<dbReference type="OrthoDB" id="1797165at2"/>
<keyword evidence="1" id="KW-1005">Bacterial flagellum biogenesis</keyword>
<organism evidence="2 3">
    <name type="scientific">Desulfosporosinus hippei DSM 8344</name>
    <dbReference type="NCBI Taxonomy" id="1121419"/>
    <lineage>
        <taxon>Bacteria</taxon>
        <taxon>Bacillati</taxon>
        <taxon>Bacillota</taxon>
        <taxon>Clostridia</taxon>
        <taxon>Eubacteriales</taxon>
        <taxon>Desulfitobacteriaceae</taxon>
        <taxon>Desulfosporosinus</taxon>
    </lineage>
</organism>
<name>A0A1G7S2W8_9FIRM</name>
<dbReference type="InterPro" id="IPR007809">
    <property type="entry name" value="FlgN-like"/>
</dbReference>
<gene>
    <name evidence="2" type="ORF">SAMN05443529_101270</name>
</gene>
<proteinExistence type="predicted"/>
<evidence type="ECO:0000256" key="1">
    <source>
        <dbReference type="ARBA" id="ARBA00022795"/>
    </source>
</evidence>
<dbReference type="GO" id="GO:0044780">
    <property type="term" value="P:bacterial-type flagellum assembly"/>
    <property type="evidence" value="ECO:0007669"/>
    <property type="project" value="InterPro"/>
</dbReference>